<keyword evidence="1" id="KW-1133">Transmembrane helix</keyword>
<dbReference type="PANTHER" id="PTHR12277">
    <property type="entry name" value="ALPHA/BETA HYDROLASE DOMAIN-CONTAINING PROTEIN"/>
    <property type="match status" value="1"/>
</dbReference>
<evidence type="ECO:0008006" key="6">
    <source>
        <dbReference type="Google" id="ProtNLM"/>
    </source>
</evidence>
<dbReference type="InterPro" id="IPR000073">
    <property type="entry name" value="AB_hydrolase_1"/>
</dbReference>
<dbReference type="SUPFAM" id="SSF53474">
    <property type="entry name" value="alpha/beta-Hydrolases"/>
    <property type="match status" value="1"/>
</dbReference>
<evidence type="ECO:0000313" key="5">
    <source>
        <dbReference type="Proteomes" id="UP000030140"/>
    </source>
</evidence>
<dbReference type="KEGG" id="ddo:I597_1808"/>
<dbReference type="PATRIC" id="fig|1300343.5.peg.1819"/>
<comment type="caution">
    <text evidence="4">The sequence shown here is derived from an EMBL/GenBank/DDBJ whole genome shotgun (WGS) entry which is preliminary data.</text>
</comment>
<keyword evidence="1" id="KW-0472">Membrane</keyword>
<keyword evidence="5" id="KW-1185">Reference proteome</keyword>
<dbReference type="Proteomes" id="UP000030140">
    <property type="component" value="Unassembled WGS sequence"/>
</dbReference>
<dbReference type="AlphaFoldDB" id="A0A0A2GUM8"/>
<dbReference type="Gene3D" id="3.40.50.1820">
    <property type="entry name" value="alpha/beta hydrolase"/>
    <property type="match status" value="1"/>
</dbReference>
<feature type="transmembrane region" description="Helical" evidence="1">
    <location>
        <begin position="7"/>
        <end position="28"/>
    </location>
</feature>
<gene>
    <name evidence="4" type="ORF">NV36_03595</name>
</gene>
<evidence type="ECO:0000259" key="2">
    <source>
        <dbReference type="Pfam" id="PF00561"/>
    </source>
</evidence>
<evidence type="ECO:0000313" key="4">
    <source>
        <dbReference type="EMBL" id="KGO06016.1"/>
    </source>
</evidence>
<sequence length="268" mass="30029">MKKIKKPLIAIFIIANLYVILCGGLYFFQDNLIFHPQQLPQEYAFDFDGDYKEVWVDAPDGARLNGLHFTVTNPKGVILYHHGNAGSLAQWGQIAQPFVQKGYAVIIMDYRQYGKSGGALTEPALYDDSLLWYAFAKAQYPTTPITSYGRSLGTTFATYVASKQEVSKLVLETPFYSILDEAQSRFSILPVERLLNYRLPTYSFINEVTAPITVIHGTEDSVVAYEHGKALYDSITTTTKTFVTVPGGDHNNLSEFEAYQKATATLFE</sequence>
<organism evidence="4 5">
    <name type="scientific">Dokdonia donghaensis DSW-1</name>
    <dbReference type="NCBI Taxonomy" id="1300343"/>
    <lineage>
        <taxon>Bacteria</taxon>
        <taxon>Pseudomonadati</taxon>
        <taxon>Bacteroidota</taxon>
        <taxon>Flavobacteriia</taxon>
        <taxon>Flavobacteriales</taxon>
        <taxon>Flavobacteriaceae</taxon>
        <taxon>Dokdonia</taxon>
    </lineage>
</organism>
<name>A0A0A2GUM8_9FLAO</name>
<dbReference type="PANTHER" id="PTHR12277:SF81">
    <property type="entry name" value="PROTEIN ABHD13"/>
    <property type="match status" value="1"/>
</dbReference>
<evidence type="ECO:0000259" key="3">
    <source>
        <dbReference type="Pfam" id="PF12146"/>
    </source>
</evidence>
<dbReference type="OrthoDB" id="9777090at2"/>
<feature type="domain" description="AB hydrolase-1" evidence="2">
    <location>
        <begin position="77"/>
        <end position="183"/>
    </location>
</feature>
<keyword evidence="1" id="KW-0812">Transmembrane</keyword>
<dbReference type="Pfam" id="PF00561">
    <property type="entry name" value="Abhydrolase_1"/>
    <property type="match status" value="1"/>
</dbReference>
<feature type="domain" description="Serine aminopeptidase S33" evidence="3">
    <location>
        <begin position="206"/>
        <end position="255"/>
    </location>
</feature>
<accession>A0A0A2GUM8</accession>
<proteinExistence type="predicted"/>
<protein>
    <recommendedName>
        <fullName evidence="6">Hydrolase</fullName>
    </recommendedName>
</protein>
<dbReference type="Pfam" id="PF12146">
    <property type="entry name" value="Hydrolase_4"/>
    <property type="match status" value="1"/>
</dbReference>
<reference evidence="4 5" key="1">
    <citation type="submission" date="2014-10" db="EMBL/GenBank/DDBJ databases">
        <title>Draft genome sequence of the proteorhodopsin-containing marine bacterium Dokdonia donghaensis.</title>
        <authorList>
            <person name="Gomez-Consarnau L."/>
            <person name="Gonzalez J.M."/>
            <person name="Riedel T."/>
            <person name="Jaenicke S."/>
            <person name="Wagner-Doebler I."/>
            <person name="Fuhrman J.A."/>
        </authorList>
    </citation>
    <scope>NUCLEOTIDE SEQUENCE [LARGE SCALE GENOMIC DNA]</scope>
    <source>
        <strain evidence="4 5">DSW-1</strain>
    </source>
</reference>
<dbReference type="EMBL" id="JSAQ01000001">
    <property type="protein sequence ID" value="KGO06016.1"/>
    <property type="molecule type" value="Genomic_DNA"/>
</dbReference>
<dbReference type="InterPro" id="IPR029058">
    <property type="entry name" value="AB_hydrolase_fold"/>
</dbReference>
<dbReference type="InterPro" id="IPR022742">
    <property type="entry name" value="Hydrolase_4"/>
</dbReference>
<evidence type="ECO:0000256" key="1">
    <source>
        <dbReference type="SAM" id="Phobius"/>
    </source>
</evidence>
<dbReference type="RefSeq" id="WP_035325032.1">
    <property type="nucleotide sequence ID" value="NZ_CP015125.1"/>
</dbReference>